<evidence type="ECO:0000259" key="1">
    <source>
        <dbReference type="PROSITE" id="PS00125"/>
    </source>
</evidence>
<dbReference type="InterPro" id="IPR029052">
    <property type="entry name" value="Metallo-depent_PP-like"/>
</dbReference>
<evidence type="ECO:0000313" key="2">
    <source>
        <dbReference type="EMBL" id="MCG2590636.1"/>
    </source>
</evidence>
<keyword evidence="3" id="KW-1185">Reference proteome</keyword>
<gene>
    <name evidence="2" type="ORF">L6773_18830</name>
</gene>
<dbReference type="SUPFAM" id="SSF56300">
    <property type="entry name" value="Metallo-dependent phosphatases"/>
    <property type="match status" value="1"/>
</dbReference>
<dbReference type="Pfam" id="PF00149">
    <property type="entry name" value="Metallophos"/>
    <property type="match status" value="1"/>
</dbReference>
<dbReference type="PANTHER" id="PTHR42850">
    <property type="entry name" value="METALLOPHOSPHOESTERASE"/>
    <property type="match status" value="1"/>
</dbReference>
<evidence type="ECO:0000313" key="3">
    <source>
        <dbReference type="Proteomes" id="UP001165366"/>
    </source>
</evidence>
<feature type="domain" description="Serine/threonine specific protein phosphatases" evidence="1">
    <location>
        <begin position="65"/>
        <end position="70"/>
    </location>
</feature>
<dbReference type="PANTHER" id="PTHR42850:SF4">
    <property type="entry name" value="ZINC-DEPENDENT ENDOPOLYPHOSPHATASE"/>
    <property type="match status" value="1"/>
</dbReference>
<dbReference type="PROSITE" id="PS00125">
    <property type="entry name" value="SER_THR_PHOSPHATASE"/>
    <property type="match status" value="1"/>
</dbReference>
<dbReference type="EMBL" id="JAKLWS010000038">
    <property type="protein sequence ID" value="MCG2590636.1"/>
    <property type="molecule type" value="Genomic_DNA"/>
</dbReference>
<reference evidence="2" key="2">
    <citation type="submission" date="2024-05" db="EMBL/GenBank/DDBJ databases">
        <title>Rhodohalobacter halophilus gen. nov., sp. nov., a moderately halophilic member of the family Balneolaceae.</title>
        <authorList>
            <person name="Xia J."/>
        </authorList>
    </citation>
    <scope>NUCLEOTIDE SEQUENCE</scope>
    <source>
        <strain evidence="2">WB101</strain>
    </source>
</reference>
<dbReference type="InterPro" id="IPR006186">
    <property type="entry name" value="Ser/Thr-sp_prot-phosphatase"/>
</dbReference>
<proteinExistence type="predicted"/>
<protein>
    <submittedName>
        <fullName evidence="2">Serine/threonine protein phosphatase</fullName>
    </submittedName>
</protein>
<dbReference type="Gene3D" id="3.60.21.10">
    <property type="match status" value="1"/>
</dbReference>
<name>A0ABS9KIG2_9BACT</name>
<comment type="caution">
    <text evidence="2">The sequence shown here is derived from an EMBL/GenBank/DDBJ whole genome shotgun (WGS) entry which is preliminary data.</text>
</comment>
<dbReference type="RefSeq" id="WP_237856077.1">
    <property type="nucleotide sequence ID" value="NZ_JAKLWS010000038.1"/>
</dbReference>
<dbReference type="CDD" id="cd00144">
    <property type="entry name" value="MPP_PPP_family"/>
    <property type="match status" value="1"/>
</dbReference>
<accession>A0ABS9KIG2</accession>
<organism evidence="2 3">
    <name type="scientific">Rhodohalobacter sulfatireducens</name>
    <dbReference type="NCBI Taxonomy" id="2911366"/>
    <lineage>
        <taxon>Bacteria</taxon>
        <taxon>Pseudomonadati</taxon>
        <taxon>Balneolota</taxon>
        <taxon>Balneolia</taxon>
        <taxon>Balneolales</taxon>
        <taxon>Balneolaceae</taxon>
        <taxon>Rhodohalobacter</taxon>
    </lineage>
</organism>
<dbReference type="InterPro" id="IPR004843">
    <property type="entry name" value="Calcineurin-like_PHP"/>
</dbReference>
<dbReference type="Proteomes" id="UP001165366">
    <property type="component" value="Unassembled WGS sequence"/>
</dbReference>
<reference evidence="2" key="1">
    <citation type="submission" date="2022-01" db="EMBL/GenBank/DDBJ databases">
        <authorList>
            <person name="Wang Y."/>
        </authorList>
    </citation>
    <scope>NUCLEOTIDE SEQUENCE</scope>
    <source>
        <strain evidence="2">WB101</strain>
    </source>
</reference>
<dbReference type="InterPro" id="IPR050126">
    <property type="entry name" value="Ap4A_hydrolase"/>
</dbReference>
<sequence length="220" mass="25314">MNEKIVAIGDIHGCVRSLKTLWNNLKPHKDALHVFIGDYIDRGPDSKGVVDFLLEVQYDRRCIFLRGNHEQMLLDALHSGDSELWMYNGGETTLKSYSNPKSVSDIPDKHLEFYENTRHFFETDDYFFVHAGVPPHQTLEDSKEDPKANHYFLWGREHLNAFDVPWEKTVIFGHTPRPYPIQKKGMIGIDTGCVYSELGYGKLTAVVLPSKEFIQQKSLD</sequence>